<dbReference type="InParanoid" id="A0A066W2F7"/>
<dbReference type="HOGENOM" id="CLU_007383_8_1_1"/>
<evidence type="ECO:0000256" key="1">
    <source>
        <dbReference type="ARBA" id="ARBA00006328"/>
    </source>
</evidence>
<sequence>MSTRIVAVVGATGAQGSSVIKHLLHEPGYKLRALTRDPSKPAAQQLAAQGVDVVQADMSSYDDLKAAFTGAHAVYAVTNFWQHLDKAQEIEDGKRQAQAAKDAGVQHFIWSTLDNVAAGSQGKYTHVDHFDGKAEVEKLLPSIGINYTSVLPAAYWENFTSNFKPTKGDDGVYTLTLPISPDSVYSGFEAHDDTGKFVKAIIKGGDKFYDKRIYMCSEELPFDQLLTKWGDILGVKTRCQQVDPDTWKSFLPKQTAQEFYEMLAWFQDFGYYNRADVQPSQAIVEDKLTKWADYVKKADWKL</sequence>
<dbReference type="SUPFAM" id="SSF51735">
    <property type="entry name" value="NAD(P)-binding Rossmann-fold domains"/>
    <property type="match status" value="1"/>
</dbReference>
<dbReference type="RefSeq" id="XP_013243121.1">
    <property type="nucleotide sequence ID" value="XM_013387667.1"/>
</dbReference>
<dbReference type="GO" id="GO:0005634">
    <property type="term" value="C:nucleus"/>
    <property type="evidence" value="ECO:0007669"/>
    <property type="project" value="TreeGrafter"/>
</dbReference>
<organism evidence="4 5">
    <name type="scientific">Tilletiaria anomala (strain ATCC 24038 / CBS 436.72 / UBC 951)</name>
    <dbReference type="NCBI Taxonomy" id="1037660"/>
    <lineage>
        <taxon>Eukaryota</taxon>
        <taxon>Fungi</taxon>
        <taxon>Dikarya</taxon>
        <taxon>Basidiomycota</taxon>
        <taxon>Ustilaginomycotina</taxon>
        <taxon>Exobasidiomycetes</taxon>
        <taxon>Georgefischeriales</taxon>
        <taxon>Tilletiariaceae</taxon>
        <taxon>Tilletiaria</taxon>
    </lineage>
</organism>
<gene>
    <name evidence="4" type="ORF">K437DRAFT_256718</name>
</gene>
<comment type="similarity">
    <text evidence="1">Belongs to the NmrA-type oxidoreductase family.</text>
</comment>
<accession>A0A066W2F7</accession>
<dbReference type="PANTHER" id="PTHR42748">
    <property type="entry name" value="NITROGEN METABOLITE REPRESSION PROTEIN NMRA FAMILY MEMBER"/>
    <property type="match status" value="1"/>
</dbReference>
<protein>
    <submittedName>
        <fullName evidence="4">NmrA family transcriptional regulator</fullName>
    </submittedName>
</protein>
<dbReference type="OMA" id="FMENTVA"/>
<dbReference type="Gene3D" id="3.90.25.10">
    <property type="entry name" value="UDP-galactose 4-epimerase, domain 1"/>
    <property type="match status" value="1"/>
</dbReference>
<dbReference type="InterPro" id="IPR008030">
    <property type="entry name" value="NmrA-like"/>
</dbReference>
<keyword evidence="5" id="KW-1185">Reference proteome</keyword>
<dbReference type="InterPro" id="IPR051164">
    <property type="entry name" value="NmrA-like_oxidored"/>
</dbReference>
<dbReference type="STRING" id="1037660.A0A066W2F7"/>
<dbReference type="AlphaFoldDB" id="A0A066W2F7"/>
<dbReference type="EMBL" id="JMSN01000044">
    <property type="protein sequence ID" value="KDN45264.1"/>
    <property type="molecule type" value="Genomic_DNA"/>
</dbReference>
<keyword evidence="2" id="KW-0521">NADP</keyword>
<dbReference type="Gene3D" id="3.40.50.720">
    <property type="entry name" value="NAD(P)-binding Rossmann-like Domain"/>
    <property type="match status" value="1"/>
</dbReference>
<evidence type="ECO:0000313" key="4">
    <source>
        <dbReference type="EMBL" id="KDN45264.1"/>
    </source>
</evidence>
<name>A0A066W2F7_TILAU</name>
<dbReference type="GeneID" id="25264503"/>
<reference evidence="4 5" key="1">
    <citation type="submission" date="2014-05" db="EMBL/GenBank/DDBJ databases">
        <title>Draft genome sequence of a rare smut relative, Tilletiaria anomala UBC 951.</title>
        <authorList>
            <consortium name="DOE Joint Genome Institute"/>
            <person name="Toome M."/>
            <person name="Kuo A."/>
            <person name="Henrissat B."/>
            <person name="Lipzen A."/>
            <person name="Tritt A."/>
            <person name="Yoshinaga Y."/>
            <person name="Zane M."/>
            <person name="Barry K."/>
            <person name="Grigoriev I.V."/>
            <person name="Spatafora J.W."/>
            <person name="Aimea M.C."/>
        </authorList>
    </citation>
    <scope>NUCLEOTIDE SEQUENCE [LARGE SCALE GENOMIC DNA]</scope>
    <source>
        <strain evidence="4 5">UBC 951</strain>
    </source>
</reference>
<proteinExistence type="inferred from homology"/>
<dbReference type="Pfam" id="PF05368">
    <property type="entry name" value="NmrA"/>
    <property type="match status" value="1"/>
</dbReference>
<feature type="domain" description="NmrA-like" evidence="3">
    <location>
        <begin position="4"/>
        <end position="294"/>
    </location>
</feature>
<dbReference type="OrthoDB" id="300709at2759"/>
<dbReference type="InterPro" id="IPR036291">
    <property type="entry name" value="NAD(P)-bd_dom_sf"/>
</dbReference>
<dbReference type="PANTHER" id="PTHR42748:SF31">
    <property type="entry name" value="NMRA-LIKE DOMAIN-CONTAINING PROTEIN-RELATED"/>
    <property type="match status" value="1"/>
</dbReference>
<dbReference type="Proteomes" id="UP000027361">
    <property type="component" value="Unassembled WGS sequence"/>
</dbReference>
<evidence type="ECO:0000259" key="3">
    <source>
        <dbReference type="Pfam" id="PF05368"/>
    </source>
</evidence>
<evidence type="ECO:0000313" key="5">
    <source>
        <dbReference type="Proteomes" id="UP000027361"/>
    </source>
</evidence>
<evidence type="ECO:0000256" key="2">
    <source>
        <dbReference type="ARBA" id="ARBA00022857"/>
    </source>
</evidence>
<dbReference type="CDD" id="cd05251">
    <property type="entry name" value="NmrA_like_SDR_a"/>
    <property type="match status" value="1"/>
</dbReference>
<comment type="caution">
    <text evidence="4">The sequence shown here is derived from an EMBL/GenBank/DDBJ whole genome shotgun (WGS) entry which is preliminary data.</text>
</comment>